<feature type="region of interest" description="Disordered" evidence="1">
    <location>
        <begin position="208"/>
        <end position="272"/>
    </location>
</feature>
<feature type="region of interest" description="Disordered" evidence="1">
    <location>
        <begin position="1"/>
        <end position="61"/>
    </location>
</feature>
<dbReference type="KEGG" id="rop:ROP_50700"/>
<protein>
    <recommendedName>
        <fullName evidence="2">DUF222 domain-containing protein</fullName>
    </recommendedName>
</protein>
<feature type="region of interest" description="Disordered" evidence="1">
    <location>
        <begin position="285"/>
        <end position="327"/>
    </location>
</feature>
<dbReference type="HOGENOM" id="CLU_849606_0_0_11"/>
<dbReference type="STRING" id="632772.ROP_50700"/>
<proteinExistence type="predicted"/>
<dbReference type="AlphaFoldDB" id="C1ATQ3"/>
<reference evidence="3 4" key="1">
    <citation type="submission" date="2009-03" db="EMBL/GenBank/DDBJ databases">
        <title>Comparison of the complete genome sequences of Rhodococcus erythropolis PR4 and Rhodococcus opacus B4.</title>
        <authorList>
            <person name="Takarada H."/>
            <person name="Sekine M."/>
            <person name="Hosoyama A."/>
            <person name="Yamada R."/>
            <person name="Fujisawa T."/>
            <person name="Omata S."/>
            <person name="Shimizu A."/>
            <person name="Tsukatani N."/>
            <person name="Tanikawa S."/>
            <person name="Fujita N."/>
            <person name="Harayama S."/>
        </authorList>
    </citation>
    <scope>NUCLEOTIDE SEQUENCE [LARGE SCALE GENOMIC DNA]</scope>
    <source>
        <strain evidence="3 4">B4</strain>
    </source>
</reference>
<evidence type="ECO:0000256" key="1">
    <source>
        <dbReference type="SAM" id="MobiDB-lite"/>
    </source>
</evidence>
<feature type="compositionally biased region" description="Basic and acidic residues" evidence="1">
    <location>
        <begin position="1"/>
        <end position="13"/>
    </location>
</feature>
<dbReference type="Pfam" id="PF02720">
    <property type="entry name" value="DUF222"/>
    <property type="match status" value="1"/>
</dbReference>
<feature type="compositionally biased region" description="Basic and acidic residues" evidence="1">
    <location>
        <begin position="225"/>
        <end position="235"/>
    </location>
</feature>
<organism evidence="3 4">
    <name type="scientific">Rhodococcus opacus (strain B4)</name>
    <dbReference type="NCBI Taxonomy" id="632772"/>
    <lineage>
        <taxon>Bacteria</taxon>
        <taxon>Bacillati</taxon>
        <taxon>Actinomycetota</taxon>
        <taxon>Actinomycetes</taxon>
        <taxon>Mycobacteriales</taxon>
        <taxon>Nocardiaceae</taxon>
        <taxon>Rhodococcus</taxon>
    </lineage>
</organism>
<feature type="domain" description="DUF222" evidence="2">
    <location>
        <begin position="61"/>
        <end position="189"/>
    </location>
</feature>
<evidence type="ECO:0000313" key="3">
    <source>
        <dbReference type="EMBL" id="BAH53317.1"/>
    </source>
</evidence>
<dbReference type="EMBL" id="AP011115">
    <property type="protein sequence ID" value="BAH53317.1"/>
    <property type="molecule type" value="Genomic_DNA"/>
</dbReference>
<dbReference type="Proteomes" id="UP000002212">
    <property type="component" value="Chromosome"/>
</dbReference>
<name>C1ATQ3_RHOOB</name>
<gene>
    <name evidence="3" type="ordered locus">ROP_50700</name>
</gene>
<feature type="compositionally biased region" description="Basic residues" evidence="1">
    <location>
        <begin position="44"/>
        <end position="57"/>
    </location>
</feature>
<sequence length="327" mass="35746">MERIDRPQADERRQPHHREARPGRGARQAGEGAGGQIRRSQCCRGRHVPHPRIRPRRAGQVQGRAFDARLRELANTVCPKDLRTYEQRRADGLSALVDGAGYVKCECGQSDCGQDSRIVSTACKPLVHLIRLGSTLAGSDEPAYLDGYGIVDAAHAREIEADADVEPVRPPSVAGATTYRPGTVLDTWLRVLAGGCEVALRCRGLEHGPRSSSAVRSLRSHRRRSDGGRKPDRLLPKSSPAQTFRTLAGGRRGRNRVDSTHRAPIPTAVVGPSRWRTRRCRWRWPPRRRRSPPHPRAAQGCPDPGRAPSPAGPPGCGAAPVARRAST</sequence>
<evidence type="ECO:0000313" key="4">
    <source>
        <dbReference type="Proteomes" id="UP000002212"/>
    </source>
</evidence>
<evidence type="ECO:0000259" key="2">
    <source>
        <dbReference type="Pfam" id="PF02720"/>
    </source>
</evidence>
<accession>C1ATQ3</accession>
<dbReference type="PATRIC" id="fig|632772.20.peg.5296"/>
<dbReference type="InterPro" id="IPR003870">
    <property type="entry name" value="DUF222"/>
</dbReference>
<feature type="compositionally biased region" description="Low complexity" evidence="1">
    <location>
        <begin position="316"/>
        <end position="327"/>
    </location>
</feature>